<accession>A0ACB9MA89</accession>
<keyword evidence="2" id="KW-1185">Reference proteome</keyword>
<sequence length="164" mass="17827">MAPTWRGSRTHPRRRGEAQQLRERGSAGAHHTHGKEERGPSAESGATAGGEVHLKGWRQRQGEDEGEGVYKEFAAGRIINGQVPASNGRASATTRHSGEQGQGCAAVPTTKFPLQTFQVKKPLDGRGVSSRTIHRVGMPSSHLSSRVEQNNKHYEEMSKLLSLV</sequence>
<protein>
    <submittedName>
        <fullName evidence="1">Uncharacterized protein</fullName>
    </submittedName>
</protein>
<dbReference type="EMBL" id="CM042889">
    <property type="protein sequence ID" value="KAI4320640.1"/>
    <property type="molecule type" value="Genomic_DNA"/>
</dbReference>
<evidence type="ECO:0000313" key="2">
    <source>
        <dbReference type="Proteomes" id="UP001057402"/>
    </source>
</evidence>
<evidence type="ECO:0000313" key="1">
    <source>
        <dbReference type="EMBL" id="KAI4320640.1"/>
    </source>
</evidence>
<comment type="caution">
    <text evidence="1">The sequence shown here is derived from an EMBL/GenBank/DDBJ whole genome shotgun (WGS) entry which is preliminary data.</text>
</comment>
<gene>
    <name evidence="1" type="ORF">MLD38_034098</name>
</gene>
<organism evidence="1 2">
    <name type="scientific">Melastoma candidum</name>
    <dbReference type="NCBI Taxonomy" id="119954"/>
    <lineage>
        <taxon>Eukaryota</taxon>
        <taxon>Viridiplantae</taxon>
        <taxon>Streptophyta</taxon>
        <taxon>Embryophyta</taxon>
        <taxon>Tracheophyta</taxon>
        <taxon>Spermatophyta</taxon>
        <taxon>Magnoliopsida</taxon>
        <taxon>eudicotyledons</taxon>
        <taxon>Gunneridae</taxon>
        <taxon>Pentapetalae</taxon>
        <taxon>rosids</taxon>
        <taxon>malvids</taxon>
        <taxon>Myrtales</taxon>
        <taxon>Melastomataceae</taxon>
        <taxon>Melastomatoideae</taxon>
        <taxon>Melastomateae</taxon>
        <taxon>Melastoma</taxon>
    </lineage>
</organism>
<proteinExistence type="predicted"/>
<dbReference type="Proteomes" id="UP001057402">
    <property type="component" value="Chromosome 10"/>
</dbReference>
<name>A0ACB9MA89_9MYRT</name>
<reference evidence="2" key="1">
    <citation type="journal article" date="2023" name="Front. Plant Sci.">
        <title>Chromosomal-level genome assembly of Melastoma candidum provides insights into trichome evolution.</title>
        <authorList>
            <person name="Zhong Y."/>
            <person name="Wu W."/>
            <person name="Sun C."/>
            <person name="Zou P."/>
            <person name="Liu Y."/>
            <person name="Dai S."/>
            <person name="Zhou R."/>
        </authorList>
    </citation>
    <scope>NUCLEOTIDE SEQUENCE [LARGE SCALE GENOMIC DNA]</scope>
</reference>